<evidence type="ECO:0000256" key="10">
    <source>
        <dbReference type="PROSITE-ProRule" id="PRU00110"/>
    </source>
</evidence>
<dbReference type="RefSeq" id="WP_209137495.1">
    <property type="nucleotide sequence ID" value="NZ_JAGHKO010000001.1"/>
</dbReference>
<evidence type="ECO:0000256" key="3">
    <source>
        <dbReference type="ARBA" id="ARBA00022553"/>
    </source>
</evidence>
<keyword evidence="8" id="KW-0902">Two-component regulatory system</keyword>
<dbReference type="PROSITE" id="PS50110">
    <property type="entry name" value="RESPONSE_REGULATORY"/>
    <property type="match status" value="1"/>
</dbReference>
<evidence type="ECO:0000256" key="11">
    <source>
        <dbReference type="PROSITE-ProRule" id="PRU00169"/>
    </source>
</evidence>
<organism evidence="14 15">
    <name type="scientific">Niastella soli</name>
    <dbReference type="NCBI Taxonomy" id="2821487"/>
    <lineage>
        <taxon>Bacteria</taxon>
        <taxon>Pseudomonadati</taxon>
        <taxon>Bacteroidota</taxon>
        <taxon>Chitinophagia</taxon>
        <taxon>Chitinophagales</taxon>
        <taxon>Chitinophagaceae</taxon>
        <taxon>Niastella</taxon>
    </lineage>
</organism>
<evidence type="ECO:0000259" key="13">
    <source>
        <dbReference type="PROSITE" id="PS50894"/>
    </source>
</evidence>
<dbReference type="PANTHER" id="PTHR45339:SF1">
    <property type="entry name" value="HYBRID SIGNAL TRANSDUCTION HISTIDINE KINASE J"/>
    <property type="match status" value="1"/>
</dbReference>
<keyword evidence="7" id="KW-1133">Transmembrane helix</keyword>
<dbReference type="PROSITE" id="PS50894">
    <property type="entry name" value="HPT"/>
    <property type="match status" value="1"/>
</dbReference>
<keyword evidence="5" id="KW-0547">Nucleotide-binding</keyword>
<dbReference type="InterPro" id="IPR008207">
    <property type="entry name" value="Sig_transdc_His_kin_Hpt_dom"/>
</dbReference>
<dbReference type="Gene3D" id="1.20.120.160">
    <property type="entry name" value="HPT domain"/>
    <property type="match status" value="1"/>
</dbReference>
<keyword evidence="2" id="KW-1003">Cell membrane</keyword>
<dbReference type="Gene3D" id="3.40.50.2300">
    <property type="match status" value="1"/>
</dbReference>
<dbReference type="InterPro" id="IPR011006">
    <property type="entry name" value="CheY-like_superfamily"/>
</dbReference>
<protein>
    <submittedName>
        <fullName evidence="14">Response regulator</fullName>
    </submittedName>
</protein>
<feature type="domain" description="HPt" evidence="13">
    <location>
        <begin position="171"/>
        <end position="268"/>
    </location>
</feature>
<sequence>MAQALNYKSLGNRYVLVAEDVELNQYLVRHILESWGFTVDVVTDGRMAVDMVQKHNYDLVLMDIQMPEMDGIEATKAIRQMSDPVKANIPIVALTANALKGDCEKYQAAGMNDFLPKPFNEQKLFIVISNNLNTGASASATTPMNESNMPVIGTEEKLYDLNMVQTISGGDEGFVKRMVQLFIETVPPSMADLQKETAEQNWVNASKLAHKLKATIDSMGIIRIKEVVRTIEANGKKGEELEKLPGHVQEVITVLEACMMQLKRDFEL</sequence>
<dbReference type="SUPFAM" id="SSF52172">
    <property type="entry name" value="CheY-like"/>
    <property type="match status" value="1"/>
</dbReference>
<dbReference type="SMART" id="SM00448">
    <property type="entry name" value="REC"/>
    <property type="match status" value="1"/>
</dbReference>
<keyword evidence="15" id="KW-1185">Reference proteome</keyword>
<dbReference type="Pfam" id="PF01627">
    <property type="entry name" value="Hpt"/>
    <property type="match status" value="1"/>
</dbReference>
<dbReference type="SUPFAM" id="SSF47226">
    <property type="entry name" value="Histidine-containing phosphotransfer domain, HPT domain"/>
    <property type="match status" value="1"/>
</dbReference>
<evidence type="ECO:0000259" key="12">
    <source>
        <dbReference type="PROSITE" id="PS50110"/>
    </source>
</evidence>
<evidence type="ECO:0000256" key="5">
    <source>
        <dbReference type="ARBA" id="ARBA00022741"/>
    </source>
</evidence>
<dbReference type="InterPro" id="IPR036641">
    <property type="entry name" value="HPT_dom_sf"/>
</dbReference>
<evidence type="ECO:0000256" key="2">
    <source>
        <dbReference type="ARBA" id="ARBA00022475"/>
    </source>
</evidence>
<comment type="subcellular location">
    <subcellularLocation>
        <location evidence="1">Cell membrane</location>
        <topology evidence="1">Multi-pass membrane protein</topology>
    </subcellularLocation>
</comment>
<dbReference type="Proteomes" id="UP000677244">
    <property type="component" value="Unassembled WGS sequence"/>
</dbReference>
<feature type="modified residue" description="Phosphohistidine" evidence="10">
    <location>
        <position position="210"/>
    </location>
</feature>
<gene>
    <name evidence="14" type="ORF">J7I42_04070</name>
</gene>
<dbReference type="CDD" id="cd17546">
    <property type="entry name" value="REC_hyHK_CKI1_RcsC-like"/>
    <property type="match status" value="1"/>
</dbReference>
<evidence type="ECO:0000313" key="15">
    <source>
        <dbReference type="Proteomes" id="UP000677244"/>
    </source>
</evidence>
<evidence type="ECO:0000256" key="8">
    <source>
        <dbReference type="ARBA" id="ARBA00023012"/>
    </source>
</evidence>
<name>A0ABS3YNG4_9BACT</name>
<dbReference type="EMBL" id="JAGHKO010000001">
    <property type="protein sequence ID" value="MBO9199429.1"/>
    <property type="molecule type" value="Genomic_DNA"/>
</dbReference>
<comment type="caution">
    <text evidence="14">The sequence shown here is derived from an EMBL/GenBank/DDBJ whole genome shotgun (WGS) entry which is preliminary data.</text>
</comment>
<keyword evidence="9" id="KW-0472">Membrane</keyword>
<dbReference type="InterPro" id="IPR001789">
    <property type="entry name" value="Sig_transdc_resp-reg_receiver"/>
</dbReference>
<feature type="modified residue" description="4-aspartylphosphate" evidence="11">
    <location>
        <position position="63"/>
    </location>
</feature>
<evidence type="ECO:0000313" key="14">
    <source>
        <dbReference type="EMBL" id="MBO9199429.1"/>
    </source>
</evidence>
<keyword evidence="6" id="KW-0067">ATP-binding</keyword>
<accession>A0ABS3YNG4</accession>
<evidence type="ECO:0000256" key="4">
    <source>
        <dbReference type="ARBA" id="ARBA00022692"/>
    </source>
</evidence>
<keyword evidence="4" id="KW-0812">Transmembrane</keyword>
<evidence type="ECO:0000256" key="7">
    <source>
        <dbReference type="ARBA" id="ARBA00022989"/>
    </source>
</evidence>
<evidence type="ECO:0000256" key="1">
    <source>
        <dbReference type="ARBA" id="ARBA00004651"/>
    </source>
</evidence>
<reference evidence="14 15" key="1">
    <citation type="submission" date="2021-03" db="EMBL/GenBank/DDBJ databases">
        <title>Assistant Professor.</title>
        <authorList>
            <person name="Huq M.A."/>
        </authorList>
    </citation>
    <scope>NUCLEOTIDE SEQUENCE [LARGE SCALE GENOMIC DNA]</scope>
    <source>
        <strain evidence="14 15">MAH-29</strain>
    </source>
</reference>
<proteinExistence type="predicted"/>
<evidence type="ECO:0000256" key="6">
    <source>
        <dbReference type="ARBA" id="ARBA00022840"/>
    </source>
</evidence>
<feature type="domain" description="Response regulatory" evidence="12">
    <location>
        <begin position="14"/>
        <end position="132"/>
    </location>
</feature>
<dbReference type="PANTHER" id="PTHR45339">
    <property type="entry name" value="HYBRID SIGNAL TRANSDUCTION HISTIDINE KINASE J"/>
    <property type="match status" value="1"/>
</dbReference>
<keyword evidence="3 11" id="KW-0597">Phosphoprotein</keyword>
<dbReference type="Pfam" id="PF00072">
    <property type="entry name" value="Response_reg"/>
    <property type="match status" value="1"/>
</dbReference>
<evidence type="ECO:0000256" key="9">
    <source>
        <dbReference type="ARBA" id="ARBA00023136"/>
    </source>
</evidence>